<feature type="region of interest" description="Disordered" evidence="3">
    <location>
        <begin position="172"/>
        <end position="191"/>
    </location>
</feature>
<dbReference type="CDD" id="cd01448">
    <property type="entry name" value="TST_Repeat_1"/>
    <property type="match status" value="1"/>
</dbReference>
<proteinExistence type="predicted"/>
<accession>A0A844ZVL0</accession>
<dbReference type="InterPro" id="IPR001763">
    <property type="entry name" value="Rhodanese-like_dom"/>
</dbReference>
<dbReference type="AlphaFoldDB" id="A0A844ZVL0"/>
<protein>
    <submittedName>
        <fullName evidence="5">Sulfurtransferase</fullName>
    </submittedName>
</protein>
<dbReference type="Pfam" id="PF00581">
    <property type="entry name" value="Rhodanese"/>
    <property type="match status" value="2"/>
</dbReference>
<evidence type="ECO:0000259" key="4">
    <source>
        <dbReference type="PROSITE" id="PS50206"/>
    </source>
</evidence>
<comment type="caution">
    <text evidence="5">The sequence shown here is derived from an EMBL/GenBank/DDBJ whole genome shotgun (WGS) entry which is preliminary data.</text>
</comment>
<dbReference type="InterPro" id="IPR036873">
    <property type="entry name" value="Rhodanese-like_dom_sf"/>
</dbReference>
<keyword evidence="6" id="KW-1185">Reference proteome</keyword>
<evidence type="ECO:0000313" key="6">
    <source>
        <dbReference type="Proteomes" id="UP000442714"/>
    </source>
</evidence>
<organism evidence="5 6">
    <name type="scientific">Pontixanthobacter aquaemixtae</name>
    <dbReference type="NCBI Taxonomy" id="1958940"/>
    <lineage>
        <taxon>Bacteria</taxon>
        <taxon>Pseudomonadati</taxon>
        <taxon>Pseudomonadota</taxon>
        <taxon>Alphaproteobacteria</taxon>
        <taxon>Sphingomonadales</taxon>
        <taxon>Erythrobacteraceae</taxon>
        <taxon>Pontixanthobacter</taxon>
    </lineage>
</organism>
<dbReference type="GO" id="GO:0004792">
    <property type="term" value="F:thiosulfate-cyanide sulfurtransferase activity"/>
    <property type="evidence" value="ECO:0007669"/>
    <property type="project" value="TreeGrafter"/>
</dbReference>
<evidence type="ECO:0000313" key="5">
    <source>
        <dbReference type="EMBL" id="MXO89569.1"/>
    </source>
</evidence>
<dbReference type="OrthoDB" id="9781034at2"/>
<dbReference type="PANTHER" id="PTHR11364:SF27">
    <property type="entry name" value="SULFURTRANSFERASE"/>
    <property type="match status" value="1"/>
</dbReference>
<dbReference type="Gene3D" id="3.40.250.10">
    <property type="entry name" value="Rhodanese-like domain"/>
    <property type="match status" value="2"/>
</dbReference>
<dbReference type="CDD" id="cd01449">
    <property type="entry name" value="TST_Repeat_2"/>
    <property type="match status" value="1"/>
</dbReference>
<dbReference type="PANTHER" id="PTHR11364">
    <property type="entry name" value="THIOSULFATE SULFERTANSFERASE"/>
    <property type="match status" value="1"/>
</dbReference>
<dbReference type="EMBL" id="WTYX01000001">
    <property type="protein sequence ID" value="MXO89569.1"/>
    <property type="molecule type" value="Genomic_DNA"/>
</dbReference>
<dbReference type="Proteomes" id="UP000442714">
    <property type="component" value="Unassembled WGS sequence"/>
</dbReference>
<feature type="domain" description="Rhodanese" evidence="4">
    <location>
        <begin position="163"/>
        <end position="277"/>
    </location>
</feature>
<feature type="compositionally biased region" description="Basic and acidic residues" evidence="3">
    <location>
        <begin position="172"/>
        <end position="186"/>
    </location>
</feature>
<name>A0A844ZVL0_9SPHN</name>
<keyword evidence="1 5" id="KW-0808">Transferase</keyword>
<dbReference type="SUPFAM" id="SSF52821">
    <property type="entry name" value="Rhodanese/Cell cycle control phosphatase"/>
    <property type="match status" value="2"/>
</dbReference>
<feature type="domain" description="Rhodanese" evidence="4">
    <location>
        <begin position="15"/>
        <end position="132"/>
    </location>
</feature>
<dbReference type="FunFam" id="3.40.250.10:FF:000001">
    <property type="entry name" value="Sulfurtransferase"/>
    <property type="match status" value="1"/>
</dbReference>
<dbReference type="PROSITE" id="PS50206">
    <property type="entry name" value="RHODANESE_3"/>
    <property type="match status" value="2"/>
</dbReference>
<sequence>MDKLVSTQDLHKQLAADDLVILDASGHLPSAARSAADEFLVEHIADARYLDLPTLTDQSSAVPSALPSPEQFGLRLQQLGITPNHRVVLYDDSALRSSARAFFIFTMFGFGNVAVLDGGLAKWRAEGRPMEAGETKCSTSTHVAFSANLSRIRDKASVLTNCASRQEQLVDARDEDRFSGESEDSVHGLPGGHIPGSRHLHFARLLRPDGTFKTESEMRALFDEAGIDLNRPITASCGSGMTAAVLLFALDLLGHEQTALYDGSWSEWGADPDTPKETGYAR</sequence>
<keyword evidence="2" id="KW-0677">Repeat</keyword>
<dbReference type="SMART" id="SM00450">
    <property type="entry name" value="RHOD"/>
    <property type="match status" value="2"/>
</dbReference>
<gene>
    <name evidence="5" type="ORF">GRI41_01910</name>
</gene>
<dbReference type="RefSeq" id="WP_160602958.1">
    <property type="nucleotide sequence ID" value="NZ_WTYX01000001.1"/>
</dbReference>
<reference evidence="5 6" key="1">
    <citation type="submission" date="2019-12" db="EMBL/GenBank/DDBJ databases">
        <title>Genomic-based taxomic classification of the family Erythrobacteraceae.</title>
        <authorList>
            <person name="Xu L."/>
        </authorList>
    </citation>
    <scope>NUCLEOTIDE SEQUENCE [LARGE SCALE GENOMIC DNA]</scope>
    <source>
        <strain evidence="5 6">KCTC 52763</strain>
    </source>
</reference>
<evidence type="ECO:0000256" key="3">
    <source>
        <dbReference type="SAM" id="MobiDB-lite"/>
    </source>
</evidence>
<evidence type="ECO:0000256" key="2">
    <source>
        <dbReference type="ARBA" id="ARBA00022737"/>
    </source>
</evidence>
<dbReference type="InterPro" id="IPR045078">
    <property type="entry name" value="TST/MPST-like"/>
</dbReference>
<evidence type="ECO:0000256" key="1">
    <source>
        <dbReference type="ARBA" id="ARBA00022679"/>
    </source>
</evidence>